<dbReference type="STRING" id="683840.U5H7D4"/>
<dbReference type="EnsemblFungi" id="MVLG_03168T0">
    <property type="protein sequence ID" value="MVLG_03168T0"/>
    <property type="gene ID" value="MVLG_03168"/>
</dbReference>
<keyword evidence="4" id="KW-1185">Reference proteome</keyword>
<feature type="compositionally biased region" description="Basic and acidic residues" evidence="1">
    <location>
        <begin position="241"/>
        <end position="254"/>
    </location>
</feature>
<name>U5H7D4_USTV1</name>
<dbReference type="AlphaFoldDB" id="U5H7D4"/>
<dbReference type="SUPFAM" id="SSF48403">
    <property type="entry name" value="Ankyrin repeat"/>
    <property type="match status" value="1"/>
</dbReference>
<proteinExistence type="predicted"/>
<feature type="non-terminal residue" evidence="2">
    <location>
        <position position="1"/>
    </location>
</feature>
<evidence type="ECO:0000313" key="3">
    <source>
        <dbReference type="EnsemblFungi" id="MVLG_03168T0"/>
    </source>
</evidence>
<gene>
    <name evidence="2" type="ORF">MVLG_03168</name>
</gene>
<feature type="region of interest" description="Disordered" evidence="1">
    <location>
        <begin position="236"/>
        <end position="257"/>
    </location>
</feature>
<dbReference type="HOGENOM" id="CLU_063486_0_0_1"/>
<protein>
    <submittedName>
        <fullName evidence="2 3">Uncharacterized protein</fullName>
    </submittedName>
</protein>
<evidence type="ECO:0000313" key="4">
    <source>
        <dbReference type="Proteomes" id="UP000017200"/>
    </source>
</evidence>
<accession>U5H7D4</accession>
<evidence type="ECO:0000256" key="1">
    <source>
        <dbReference type="SAM" id="MobiDB-lite"/>
    </source>
</evidence>
<evidence type="ECO:0000313" key="2">
    <source>
        <dbReference type="EMBL" id="KDE06518.1"/>
    </source>
</evidence>
<sequence>HRRCRRFSPAFSLPQTQAIHRLLPHCVEKGLHVILAFDDVPLSPSTMSLSLQSLPAELLYAIHLHSTSSALPYVSRHLHRVFSHSSPLHRTTYLALRHDRHTLSHAVRYPICTLAVVHSLERLACAVGMRPLRCSELPRRLVKHLNPQQTDSSATLDDDKFGLIAYLLEHYGASPNSKNGYFLARAVLARHLPLTKLLLHYGADPALKDGWAVMVAIGMGDLDTVKLLLDGPTPTVGRVEASGRDKSSSSHTRSDTLPPQAAFLARHSIGTTPLPRPSKKRCKVSPRCCATSEMLEAAVKAQHWHIVDYLRTQGALPSLEVLKLL</sequence>
<reference evidence="4" key="1">
    <citation type="submission" date="2010-11" db="EMBL/GenBank/DDBJ databases">
        <title>The genome sequence of Microbotryum violaceum strain p1A1 Lamole.</title>
        <authorList>
            <person name="Cuomo C."/>
            <person name="Perlin M."/>
            <person name="Young S.K."/>
            <person name="Zeng Q."/>
            <person name="Gargeya S."/>
            <person name="Alvarado L."/>
            <person name="Berlin A."/>
            <person name="Chapman S.B."/>
            <person name="Chen Z."/>
            <person name="Freedman E."/>
            <person name="Gellesch M."/>
            <person name="Goldberg J."/>
            <person name="Griggs A."/>
            <person name="Gujja S."/>
            <person name="Heilman E."/>
            <person name="Heiman D."/>
            <person name="Howarth C."/>
            <person name="Mehta T."/>
            <person name="Neiman D."/>
            <person name="Pearson M."/>
            <person name="Roberts A."/>
            <person name="Saif S."/>
            <person name="Shea T."/>
            <person name="Shenoy N."/>
            <person name="Sisk P."/>
            <person name="Stolte C."/>
            <person name="Sykes S."/>
            <person name="White J."/>
            <person name="Yandava C."/>
            <person name="Haas B."/>
            <person name="Nusbaum C."/>
            <person name="Birren B."/>
        </authorList>
    </citation>
    <scope>NUCLEOTIDE SEQUENCE [LARGE SCALE GENOMIC DNA]</scope>
    <source>
        <strain evidence="4">p1A1 Lamole</strain>
    </source>
</reference>
<dbReference type="InterPro" id="IPR036770">
    <property type="entry name" value="Ankyrin_rpt-contain_sf"/>
</dbReference>
<dbReference type="Gene3D" id="1.25.40.20">
    <property type="entry name" value="Ankyrin repeat-containing domain"/>
    <property type="match status" value="1"/>
</dbReference>
<reference evidence="2 4" key="3">
    <citation type="journal article" date="2015" name="BMC Genomics">
        <title>Sex and parasites: genomic and transcriptomic analysis of Microbotryum lychnidis-dioicae, the biotrophic and plant-castrating anther smut fungus.</title>
        <authorList>
            <person name="Perlin M.H."/>
            <person name="Amselem J."/>
            <person name="Fontanillas E."/>
            <person name="Toh S.S."/>
            <person name="Chen Z."/>
            <person name="Goldberg J."/>
            <person name="Duplessis S."/>
            <person name="Henrissat B."/>
            <person name="Young S."/>
            <person name="Zeng Q."/>
            <person name="Aguileta G."/>
            <person name="Petit E."/>
            <person name="Badouin H."/>
            <person name="Andrews J."/>
            <person name="Razeeq D."/>
            <person name="Gabaldon T."/>
            <person name="Quesneville H."/>
            <person name="Giraud T."/>
            <person name="Hood M.E."/>
            <person name="Schultz D.J."/>
            <person name="Cuomo C.A."/>
        </authorList>
    </citation>
    <scope>NUCLEOTIDE SEQUENCE [LARGE SCALE GENOMIC DNA]</scope>
    <source>
        <strain evidence="2">P1A1 Lamole</strain>
        <strain evidence="4">p1A1 Lamole</strain>
    </source>
</reference>
<dbReference type="OrthoDB" id="539213at2759"/>
<dbReference type="EMBL" id="AEIJ01000287">
    <property type="status" value="NOT_ANNOTATED_CDS"/>
    <property type="molecule type" value="Genomic_DNA"/>
</dbReference>
<reference evidence="2" key="2">
    <citation type="submission" date="2010-11" db="EMBL/GenBank/DDBJ databases">
        <authorList>
            <consortium name="The Broad Institute Genome Sequencing Platform"/>
            <person name="Earl A."/>
            <person name="Ward D."/>
            <person name="Feldgarden M."/>
            <person name="Gevers D."/>
            <person name="Butler R."/>
            <person name="Young S.K."/>
            <person name="Zeng Q."/>
            <person name="Gargeya S."/>
            <person name="Fitzgerald M."/>
            <person name="Haas B."/>
            <person name="Abouelleil A."/>
            <person name="Alvarado L."/>
            <person name="Arachchi H.M."/>
            <person name="Berlin A."/>
            <person name="Brown A."/>
            <person name="Chapman S.B."/>
            <person name="Chen Z."/>
            <person name="Dunbar C."/>
            <person name="Freedman E."/>
            <person name="Gearin G."/>
            <person name="Gellesch M."/>
            <person name="Goldberg J."/>
            <person name="Griggs A."/>
            <person name="Gujja S."/>
            <person name="Heilman E."/>
            <person name="Heiman D."/>
            <person name="Howarth C."/>
            <person name="Larson L."/>
            <person name="Lui A."/>
            <person name="MacDonald P.J.P."/>
            <person name="Mehta T."/>
            <person name="Montmayeur A."/>
            <person name="Murphy C."/>
            <person name="Neiman D."/>
            <person name="Pearson M."/>
            <person name="Priest M."/>
            <person name="Roberts A."/>
            <person name="Saif S."/>
            <person name="Shea T."/>
            <person name="Shenoy N."/>
            <person name="Sisk P."/>
            <person name="Stolte C."/>
            <person name="Sykes S."/>
            <person name="White J."/>
            <person name="Yandava C."/>
            <person name="Wortman J."/>
            <person name="Nusbaum C."/>
            <person name="Birren B."/>
        </authorList>
    </citation>
    <scope>NUCLEOTIDE SEQUENCE</scope>
    <source>
        <strain evidence="2">P1A1 Lamole</strain>
    </source>
</reference>
<dbReference type="EMBL" id="GL541670">
    <property type="protein sequence ID" value="KDE06518.1"/>
    <property type="molecule type" value="Genomic_DNA"/>
</dbReference>
<dbReference type="Proteomes" id="UP000017200">
    <property type="component" value="Unassembled WGS sequence"/>
</dbReference>
<dbReference type="OMA" id="RATHIAN"/>
<organism evidence="2">
    <name type="scientific">Microbotryum lychnidis-dioicae (strain p1A1 Lamole / MvSl-1064)</name>
    <name type="common">Anther smut fungus</name>
    <dbReference type="NCBI Taxonomy" id="683840"/>
    <lineage>
        <taxon>Eukaryota</taxon>
        <taxon>Fungi</taxon>
        <taxon>Dikarya</taxon>
        <taxon>Basidiomycota</taxon>
        <taxon>Pucciniomycotina</taxon>
        <taxon>Microbotryomycetes</taxon>
        <taxon>Microbotryales</taxon>
        <taxon>Microbotryaceae</taxon>
        <taxon>Microbotryum</taxon>
    </lineage>
</organism>
<reference evidence="3" key="4">
    <citation type="submission" date="2015-06" db="UniProtKB">
        <authorList>
            <consortium name="EnsemblFungi"/>
        </authorList>
    </citation>
    <scope>IDENTIFICATION</scope>
</reference>
<dbReference type="InParanoid" id="U5H7D4"/>